<dbReference type="EMBL" id="JBDODL010000568">
    <property type="protein sequence ID" value="MES1920244.1"/>
    <property type="molecule type" value="Genomic_DNA"/>
</dbReference>
<gene>
    <name evidence="1" type="ORF">MHBO_001936</name>
</gene>
<name>A0ABV2AL89_9EUKA</name>
<evidence type="ECO:0000313" key="1">
    <source>
        <dbReference type="EMBL" id="MES1920244.1"/>
    </source>
</evidence>
<reference evidence="1 2" key="1">
    <citation type="journal article" date="2024" name="BMC Biol.">
        <title>Comparative genomics of Ascetosporea gives new insight into the evolutionary basis for animal parasitism in Rhizaria.</title>
        <authorList>
            <person name="Hiltunen Thoren M."/>
            <person name="Onut-Brannstrom I."/>
            <person name="Alfjorden A."/>
            <person name="Peckova H."/>
            <person name="Swords F."/>
            <person name="Hooper C."/>
            <person name="Holzer A.S."/>
            <person name="Bass D."/>
            <person name="Burki F."/>
        </authorList>
    </citation>
    <scope>NUCLEOTIDE SEQUENCE [LARGE SCALE GENOMIC DNA]</scope>
    <source>
        <strain evidence="1">20-A016</strain>
    </source>
</reference>
<keyword evidence="2" id="KW-1185">Reference proteome</keyword>
<comment type="caution">
    <text evidence="1">The sequence shown here is derived from an EMBL/GenBank/DDBJ whole genome shotgun (WGS) entry which is preliminary data.</text>
</comment>
<dbReference type="Proteomes" id="UP001439008">
    <property type="component" value="Unassembled WGS sequence"/>
</dbReference>
<protein>
    <submittedName>
        <fullName evidence="1">Uncharacterized protein</fullName>
    </submittedName>
</protein>
<accession>A0ABV2AL89</accession>
<organism evidence="1 2">
    <name type="scientific">Bonamia ostreae</name>
    <dbReference type="NCBI Taxonomy" id="126728"/>
    <lineage>
        <taxon>Eukaryota</taxon>
        <taxon>Sar</taxon>
        <taxon>Rhizaria</taxon>
        <taxon>Endomyxa</taxon>
        <taxon>Ascetosporea</taxon>
        <taxon>Haplosporida</taxon>
        <taxon>Bonamia</taxon>
    </lineage>
</organism>
<sequence length="233" mass="27365">MGTRDIRLNTVHFDECTGTALPGFFPASIYLEFPEDWYVESMYKLSLHDITYENTLCHIETTREQRDHLSKLEHPEETKCHHHVARVSIGRFGEKEKCRGHIHTENVYAINSRILKVNRFHCDGNEEQCHHLLEAAFFVGKRGKHSAFLKPIVHGYCPGFHLPQFQYSFTIFLEVPEHWSTDTLSSLLLWDFNTKKILCRIKLDDSTRRLVSLLPKAEKSKCRWEHSELQEEL</sequence>
<proteinExistence type="predicted"/>
<evidence type="ECO:0000313" key="2">
    <source>
        <dbReference type="Proteomes" id="UP001439008"/>
    </source>
</evidence>